<evidence type="ECO:0000313" key="1">
    <source>
        <dbReference type="EMBL" id="KTB34649.1"/>
    </source>
</evidence>
<gene>
    <name evidence="1" type="ORF">WG66_12777</name>
</gene>
<organism evidence="1 2">
    <name type="scientific">Moniliophthora roreri</name>
    <name type="common">Frosty pod rot fungus</name>
    <name type="synonym">Monilia roreri</name>
    <dbReference type="NCBI Taxonomy" id="221103"/>
    <lineage>
        <taxon>Eukaryota</taxon>
        <taxon>Fungi</taxon>
        <taxon>Dikarya</taxon>
        <taxon>Basidiomycota</taxon>
        <taxon>Agaricomycotina</taxon>
        <taxon>Agaricomycetes</taxon>
        <taxon>Agaricomycetidae</taxon>
        <taxon>Agaricales</taxon>
        <taxon>Marasmiineae</taxon>
        <taxon>Marasmiaceae</taxon>
        <taxon>Moniliophthora</taxon>
    </lineage>
</organism>
<reference evidence="1 2" key="1">
    <citation type="submission" date="2015-12" db="EMBL/GenBank/DDBJ databases">
        <title>Draft genome sequence of Moniliophthora roreri, the causal agent of frosty pod rot of cacao.</title>
        <authorList>
            <person name="Aime M.C."/>
            <person name="Diaz-Valderrama J.R."/>
            <person name="Kijpornyongpan T."/>
            <person name="Phillips-Mora W."/>
        </authorList>
    </citation>
    <scope>NUCLEOTIDE SEQUENCE [LARGE SCALE GENOMIC DNA]</scope>
    <source>
        <strain evidence="1 2">MCA 2952</strain>
    </source>
</reference>
<proteinExistence type="predicted"/>
<accession>A0A0W0FE75</accession>
<protein>
    <submittedName>
        <fullName evidence="1">Uncharacterized protein</fullName>
    </submittedName>
</protein>
<comment type="caution">
    <text evidence="1">The sequence shown here is derived from an EMBL/GenBank/DDBJ whole genome shotgun (WGS) entry which is preliminary data.</text>
</comment>
<evidence type="ECO:0000313" key="2">
    <source>
        <dbReference type="Proteomes" id="UP000054988"/>
    </source>
</evidence>
<name>A0A0W0FE75_MONRR</name>
<dbReference type="Proteomes" id="UP000054988">
    <property type="component" value="Unassembled WGS sequence"/>
</dbReference>
<dbReference type="AlphaFoldDB" id="A0A0W0FE75"/>
<sequence>MPYTLPARERILQLKSLLNVGSNDSSRLMISSHLTPWQAPAQTT</sequence>
<dbReference type="EMBL" id="LATX01002054">
    <property type="protein sequence ID" value="KTB34649.1"/>
    <property type="molecule type" value="Genomic_DNA"/>
</dbReference>